<name>A0ABP0JXC2_9DINO</name>
<feature type="region of interest" description="Disordered" evidence="1">
    <location>
        <begin position="1"/>
        <end position="164"/>
    </location>
</feature>
<proteinExistence type="predicted"/>
<sequence>MAETNGVSTDAAANTAPAADTAANSGESAAKADAGTDKTSAEAMLLQMVSKPSDDAKPGDEKPQTLMVIDSDSDNEKNKAATAQKTTPTPPVKPIIPPVAPAAMPQAAEKPKKDKKKKKKAKSSSSSDSDSDDEDGPKKKKRINNFSSLRNIEKERADVRKHRNAGAEAAQAMLKAIGDNPYFAP</sequence>
<organism evidence="2 3">
    <name type="scientific">Durusdinium trenchii</name>
    <dbReference type="NCBI Taxonomy" id="1381693"/>
    <lineage>
        <taxon>Eukaryota</taxon>
        <taxon>Sar</taxon>
        <taxon>Alveolata</taxon>
        <taxon>Dinophyceae</taxon>
        <taxon>Suessiales</taxon>
        <taxon>Symbiodiniaceae</taxon>
        <taxon>Durusdinium</taxon>
    </lineage>
</organism>
<gene>
    <name evidence="2" type="ORF">CCMP2556_LOCUS13543</name>
</gene>
<feature type="compositionally biased region" description="Pro residues" evidence="1">
    <location>
        <begin position="88"/>
        <end position="100"/>
    </location>
</feature>
<keyword evidence="3" id="KW-1185">Reference proteome</keyword>
<protein>
    <submittedName>
        <fullName evidence="2">Uncharacterized protein</fullName>
    </submittedName>
</protein>
<dbReference type="Proteomes" id="UP001642484">
    <property type="component" value="Unassembled WGS sequence"/>
</dbReference>
<evidence type="ECO:0000313" key="2">
    <source>
        <dbReference type="EMBL" id="CAK9019124.1"/>
    </source>
</evidence>
<reference evidence="2 3" key="1">
    <citation type="submission" date="2024-02" db="EMBL/GenBank/DDBJ databases">
        <authorList>
            <person name="Chen Y."/>
            <person name="Shah S."/>
            <person name="Dougan E. K."/>
            <person name="Thang M."/>
            <person name="Chan C."/>
        </authorList>
    </citation>
    <scope>NUCLEOTIDE SEQUENCE [LARGE SCALE GENOMIC DNA]</scope>
</reference>
<evidence type="ECO:0000256" key="1">
    <source>
        <dbReference type="SAM" id="MobiDB-lite"/>
    </source>
</evidence>
<comment type="caution">
    <text evidence="2">The sequence shown here is derived from an EMBL/GenBank/DDBJ whole genome shotgun (WGS) entry which is preliminary data.</text>
</comment>
<feature type="compositionally biased region" description="Basic residues" evidence="1">
    <location>
        <begin position="113"/>
        <end position="122"/>
    </location>
</feature>
<dbReference type="EMBL" id="CAXAMN010006780">
    <property type="protein sequence ID" value="CAK9019124.1"/>
    <property type="molecule type" value="Genomic_DNA"/>
</dbReference>
<feature type="compositionally biased region" description="Low complexity" evidence="1">
    <location>
        <begin position="9"/>
        <end position="24"/>
    </location>
</feature>
<evidence type="ECO:0000313" key="3">
    <source>
        <dbReference type="Proteomes" id="UP001642484"/>
    </source>
</evidence>
<accession>A0ABP0JXC2</accession>
<feature type="compositionally biased region" description="Basic and acidic residues" evidence="1">
    <location>
        <begin position="52"/>
        <end position="63"/>
    </location>
</feature>